<reference evidence="1 2" key="1">
    <citation type="journal article" date="2020" name="Cell">
        <title>Large-Scale Comparative Analyses of Tick Genomes Elucidate Their Genetic Diversity and Vector Capacities.</title>
        <authorList>
            <consortium name="Tick Genome and Microbiome Consortium (TIGMIC)"/>
            <person name="Jia N."/>
            <person name="Wang J."/>
            <person name="Shi W."/>
            <person name="Du L."/>
            <person name="Sun Y."/>
            <person name="Zhan W."/>
            <person name="Jiang J.F."/>
            <person name="Wang Q."/>
            <person name="Zhang B."/>
            <person name="Ji P."/>
            <person name="Bell-Sakyi L."/>
            <person name="Cui X.M."/>
            <person name="Yuan T.T."/>
            <person name="Jiang B.G."/>
            <person name="Yang W.F."/>
            <person name="Lam T.T."/>
            <person name="Chang Q.C."/>
            <person name="Ding S.J."/>
            <person name="Wang X.J."/>
            <person name="Zhu J.G."/>
            <person name="Ruan X.D."/>
            <person name="Zhao L."/>
            <person name="Wei J.T."/>
            <person name="Ye R.Z."/>
            <person name="Que T.C."/>
            <person name="Du C.H."/>
            <person name="Zhou Y.H."/>
            <person name="Cheng J.X."/>
            <person name="Dai P.F."/>
            <person name="Guo W.B."/>
            <person name="Han X.H."/>
            <person name="Huang E.J."/>
            <person name="Li L.F."/>
            <person name="Wei W."/>
            <person name="Gao Y.C."/>
            <person name="Liu J.Z."/>
            <person name="Shao H.Z."/>
            <person name="Wang X."/>
            <person name="Wang C.C."/>
            <person name="Yang T.C."/>
            <person name="Huo Q.B."/>
            <person name="Li W."/>
            <person name="Chen H.Y."/>
            <person name="Chen S.E."/>
            <person name="Zhou L.G."/>
            <person name="Ni X.B."/>
            <person name="Tian J.H."/>
            <person name="Sheng Y."/>
            <person name="Liu T."/>
            <person name="Pan Y.S."/>
            <person name="Xia L.Y."/>
            <person name="Li J."/>
            <person name="Zhao F."/>
            <person name="Cao W.C."/>
        </authorList>
    </citation>
    <scope>NUCLEOTIDE SEQUENCE [LARGE SCALE GENOMIC DNA]</scope>
    <source>
        <strain evidence="1">HaeL-2018</strain>
    </source>
</reference>
<organism evidence="1 2">
    <name type="scientific">Haemaphysalis longicornis</name>
    <name type="common">Bush tick</name>
    <dbReference type="NCBI Taxonomy" id="44386"/>
    <lineage>
        <taxon>Eukaryota</taxon>
        <taxon>Metazoa</taxon>
        <taxon>Ecdysozoa</taxon>
        <taxon>Arthropoda</taxon>
        <taxon>Chelicerata</taxon>
        <taxon>Arachnida</taxon>
        <taxon>Acari</taxon>
        <taxon>Parasitiformes</taxon>
        <taxon>Ixodida</taxon>
        <taxon>Ixodoidea</taxon>
        <taxon>Ixodidae</taxon>
        <taxon>Haemaphysalinae</taxon>
        <taxon>Haemaphysalis</taxon>
    </lineage>
</organism>
<proteinExistence type="predicted"/>
<sequence length="152" mass="16600">MVRRSASEGATKSGVSFPPLISFAVQDVAEDRGGKCLSENTSLLVFCSSPLLWSLRIIDRDLDLEFLLVPDFEQDRDLRPEVKQVGEPLVVAFRMLKGNDSPLMLLFELVKLRSDEGADHGALSLFCAQACLTCNGGGAGFRRLLRSLLAVS</sequence>
<dbReference type="AlphaFoldDB" id="A0A9J6FE60"/>
<protein>
    <submittedName>
        <fullName evidence="1">Uncharacterized protein</fullName>
    </submittedName>
</protein>
<keyword evidence="2" id="KW-1185">Reference proteome</keyword>
<evidence type="ECO:0000313" key="1">
    <source>
        <dbReference type="EMBL" id="KAH9360999.1"/>
    </source>
</evidence>
<dbReference type="EMBL" id="JABSTR010000001">
    <property type="protein sequence ID" value="KAH9360999.1"/>
    <property type="molecule type" value="Genomic_DNA"/>
</dbReference>
<evidence type="ECO:0000313" key="2">
    <source>
        <dbReference type="Proteomes" id="UP000821853"/>
    </source>
</evidence>
<dbReference type="Proteomes" id="UP000821853">
    <property type="component" value="Chromosome 1"/>
</dbReference>
<name>A0A9J6FE60_HAELO</name>
<accession>A0A9J6FE60</accession>
<gene>
    <name evidence="1" type="ORF">HPB48_019601</name>
</gene>
<comment type="caution">
    <text evidence="1">The sequence shown here is derived from an EMBL/GenBank/DDBJ whole genome shotgun (WGS) entry which is preliminary data.</text>
</comment>
<dbReference type="VEuPathDB" id="VectorBase:HLOH_053215"/>